<evidence type="ECO:0000313" key="3">
    <source>
        <dbReference type="Proteomes" id="UP001307889"/>
    </source>
</evidence>
<feature type="chain" id="PRO_5047319807" evidence="1">
    <location>
        <begin position="22"/>
        <end position="83"/>
    </location>
</feature>
<organism evidence="2 3">
    <name type="scientific">Nesidiocoris tenuis</name>
    <dbReference type="NCBI Taxonomy" id="355587"/>
    <lineage>
        <taxon>Eukaryota</taxon>
        <taxon>Metazoa</taxon>
        <taxon>Ecdysozoa</taxon>
        <taxon>Arthropoda</taxon>
        <taxon>Hexapoda</taxon>
        <taxon>Insecta</taxon>
        <taxon>Pterygota</taxon>
        <taxon>Neoptera</taxon>
        <taxon>Paraneoptera</taxon>
        <taxon>Hemiptera</taxon>
        <taxon>Heteroptera</taxon>
        <taxon>Panheteroptera</taxon>
        <taxon>Cimicomorpha</taxon>
        <taxon>Miridae</taxon>
        <taxon>Dicyphina</taxon>
        <taxon>Nesidiocoris</taxon>
    </lineage>
</organism>
<name>A0ABN7B7E3_9HEMI</name>
<dbReference type="EMBL" id="AP028918">
    <property type="protein sequence ID" value="BES99076.1"/>
    <property type="molecule type" value="Genomic_DNA"/>
</dbReference>
<keyword evidence="3" id="KW-1185">Reference proteome</keyword>
<accession>A0ABN7B7E3</accession>
<dbReference type="Proteomes" id="UP001307889">
    <property type="component" value="Chromosome 10"/>
</dbReference>
<sequence>MNFCELFLMLLVPEMLEYVKNETLPPGEKGKSALGECVIRYPNTGTSSWLTGTIGAFTLPSETMDVAGTMTLVVSEPGLIFRH</sequence>
<protein>
    <submittedName>
        <fullName evidence="2">Uncharacterized protein</fullName>
    </submittedName>
</protein>
<evidence type="ECO:0000313" key="2">
    <source>
        <dbReference type="EMBL" id="BES99076.1"/>
    </source>
</evidence>
<keyword evidence="1" id="KW-0732">Signal</keyword>
<feature type="signal peptide" evidence="1">
    <location>
        <begin position="1"/>
        <end position="21"/>
    </location>
</feature>
<reference evidence="2 3" key="1">
    <citation type="submission" date="2023-09" db="EMBL/GenBank/DDBJ databases">
        <title>Nesidiocoris tenuis whole genome shotgun sequence.</title>
        <authorList>
            <person name="Shibata T."/>
            <person name="Shimoda M."/>
            <person name="Kobayashi T."/>
            <person name="Uehara T."/>
        </authorList>
    </citation>
    <scope>NUCLEOTIDE SEQUENCE [LARGE SCALE GENOMIC DNA]</scope>
    <source>
        <strain evidence="2 3">Japan</strain>
    </source>
</reference>
<proteinExistence type="predicted"/>
<evidence type="ECO:0000256" key="1">
    <source>
        <dbReference type="SAM" id="SignalP"/>
    </source>
</evidence>
<gene>
    <name evidence="2" type="ORF">NTJ_11892</name>
</gene>